<name>A0A167B7B6_9GAMM</name>
<dbReference type="AlphaFoldDB" id="A0A167B7B6"/>
<dbReference type="PATRIC" id="fig|1365251.3.peg.4496"/>
<comment type="caution">
    <text evidence="2">The sequence shown here is derived from an EMBL/GenBank/DDBJ whole genome shotgun (WGS) entry which is preliminary data.</text>
</comment>
<dbReference type="PANTHER" id="PTHR11012:SF30">
    <property type="entry name" value="PROTEIN KINASE-LIKE DOMAIN-CONTAINING"/>
    <property type="match status" value="1"/>
</dbReference>
<gene>
    <name evidence="2" type="ORF">N476_03590</name>
</gene>
<feature type="domain" description="CHK kinase-like" evidence="1">
    <location>
        <begin position="105"/>
        <end position="263"/>
    </location>
</feature>
<reference evidence="2 3" key="1">
    <citation type="submission" date="2013-07" db="EMBL/GenBank/DDBJ databases">
        <title>Comparative Genomic and Metabolomic Analysis of Twelve Strains of Pseudoalteromonas luteoviolacea.</title>
        <authorList>
            <person name="Vynne N.G."/>
            <person name="Mansson M."/>
            <person name="Gram L."/>
        </authorList>
    </citation>
    <scope>NUCLEOTIDE SEQUENCE [LARGE SCALE GENOMIC DNA]</scope>
    <source>
        <strain evidence="2 3">H33</strain>
    </source>
</reference>
<dbReference type="InterPro" id="IPR011009">
    <property type="entry name" value="Kinase-like_dom_sf"/>
</dbReference>
<dbReference type="SUPFAM" id="SSF56112">
    <property type="entry name" value="Protein kinase-like (PK-like)"/>
    <property type="match status" value="1"/>
</dbReference>
<sequence>MQSSLYSQYLHLKHRQNQTPQTLWNGCGTLEKCQIGTRKYAIKISQVPDDLQHVNIQQTSFSLQRKIKSYVKEQHFYRHYALCLRDLCLLPQAIELHEINGKFITLLEDFEPLGFQNKSSVSTVHIKRVLDWLATFHANWLTEDTDNDEFETFGYGNYWHLDTRPDEYQKMPNSALKESAHKIDKTLKRIRYHTLIHGDAKLANFAFDDNRVIGYDFQHVGLGNGLSDVMLLFTTVLNNAQLETECNDLLAYYFSRLQQALVHKCSAISFCDLQQQWQESWCFIWADFHRFLQGWRPEHHKINDYMKKQTAIALRQTEK</sequence>
<dbReference type="Gene3D" id="3.90.1200.10">
    <property type="match status" value="1"/>
</dbReference>
<protein>
    <recommendedName>
        <fullName evidence="1">CHK kinase-like domain-containing protein</fullName>
    </recommendedName>
</protein>
<dbReference type="Pfam" id="PF02958">
    <property type="entry name" value="EcKL"/>
    <property type="match status" value="1"/>
</dbReference>
<organism evidence="2 3">
    <name type="scientific">Pseudoalteromonas luteoviolacea H33</name>
    <dbReference type="NCBI Taxonomy" id="1365251"/>
    <lineage>
        <taxon>Bacteria</taxon>
        <taxon>Pseudomonadati</taxon>
        <taxon>Pseudomonadota</taxon>
        <taxon>Gammaproteobacteria</taxon>
        <taxon>Alteromonadales</taxon>
        <taxon>Pseudoalteromonadaceae</taxon>
        <taxon>Pseudoalteromonas</taxon>
    </lineage>
</organism>
<dbReference type="OrthoDB" id="9769860at2"/>
<dbReference type="InterPro" id="IPR004119">
    <property type="entry name" value="EcKL"/>
</dbReference>
<proteinExistence type="predicted"/>
<evidence type="ECO:0000313" key="2">
    <source>
        <dbReference type="EMBL" id="KZN46219.1"/>
    </source>
</evidence>
<dbReference type="SMART" id="SM00587">
    <property type="entry name" value="CHK"/>
    <property type="match status" value="1"/>
</dbReference>
<dbReference type="Proteomes" id="UP000076503">
    <property type="component" value="Unassembled WGS sequence"/>
</dbReference>
<dbReference type="EMBL" id="AUXZ01000119">
    <property type="protein sequence ID" value="KZN46219.1"/>
    <property type="molecule type" value="Genomic_DNA"/>
</dbReference>
<dbReference type="RefSeq" id="WP_063363669.1">
    <property type="nucleotide sequence ID" value="NZ_AUXZ01000119.1"/>
</dbReference>
<dbReference type="InterPro" id="IPR015897">
    <property type="entry name" value="CHK_kinase-like"/>
</dbReference>
<accession>A0A167B7B6</accession>
<dbReference type="PANTHER" id="PTHR11012">
    <property type="entry name" value="PROTEIN KINASE-LIKE DOMAIN-CONTAINING"/>
    <property type="match status" value="1"/>
</dbReference>
<evidence type="ECO:0000259" key="1">
    <source>
        <dbReference type="SMART" id="SM00587"/>
    </source>
</evidence>
<evidence type="ECO:0000313" key="3">
    <source>
        <dbReference type="Proteomes" id="UP000076503"/>
    </source>
</evidence>